<feature type="region of interest" description="Disordered" evidence="1">
    <location>
        <begin position="17"/>
        <end position="68"/>
    </location>
</feature>
<dbReference type="WBParaSite" id="Csp11.Scaffold630.g20867.t1">
    <property type="protein sequence ID" value="Csp11.Scaffold630.g20867.t1"/>
    <property type="gene ID" value="Csp11.Scaffold630.g20867"/>
</dbReference>
<protein>
    <submittedName>
        <fullName evidence="3">Reverse transcriptase domain-containing protein</fullName>
    </submittedName>
</protein>
<dbReference type="AlphaFoldDB" id="A0A1I7UZE3"/>
<accession>A0A1I7UZE3</accession>
<feature type="compositionally biased region" description="Polar residues" evidence="1">
    <location>
        <begin position="52"/>
        <end position="61"/>
    </location>
</feature>
<evidence type="ECO:0000256" key="1">
    <source>
        <dbReference type="SAM" id="MobiDB-lite"/>
    </source>
</evidence>
<proteinExistence type="predicted"/>
<organism evidence="2 3">
    <name type="scientific">Caenorhabditis tropicalis</name>
    <dbReference type="NCBI Taxonomy" id="1561998"/>
    <lineage>
        <taxon>Eukaryota</taxon>
        <taxon>Metazoa</taxon>
        <taxon>Ecdysozoa</taxon>
        <taxon>Nematoda</taxon>
        <taxon>Chromadorea</taxon>
        <taxon>Rhabditida</taxon>
        <taxon>Rhabditina</taxon>
        <taxon>Rhabditomorpha</taxon>
        <taxon>Rhabditoidea</taxon>
        <taxon>Rhabditidae</taxon>
        <taxon>Peloderinae</taxon>
        <taxon>Caenorhabditis</taxon>
    </lineage>
</organism>
<evidence type="ECO:0000313" key="3">
    <source>
        <dbReference type="WBParaSite" id="Csp11.Scaffold630.g20867.t1"/>
    </source>
</evidence>
<dbReference type="Proteomes" id="UP000095282">
    <property type="component" value="Unplaced"/>
</dbReference>
<name>A0A1I7UZE3_9PELO</name>
<reference evidence="3" key="1">
    <citation type="submission" date="2016-11" db="UniProtKB">
        <authorList>
            <consortium name="WormBaseParasite"/>
        </authorList>
    </citation>
    <scope>IDENTIFICATION</scope>
</reference>
<keyword evidence="2" id="KW-1185">Reference proteome</keyword>
<sequence>MHKFEYNHDLVTECKRLQSPLPEDFQPDNSTYPPPPSDSSPSSDVTTTSESLIDSLSTASTIAPDVQD</sequence>
<evidence type="ECO:0000313" key="2">
    <source>
        <dbReference type="Proteomes" id="UP000095282"/>
    </source>
</evidence>
<feature type="compositionally biased region" description="Low complexity" evidence="1">
    <location>
        <begin position="39"/>
        <end position="51"/>
    </location>
</feature>